<sequence>MPRSFMIKKSANKRYRPWENNNDDVVVKRETPPSDLFRPTFLPHNVMPLTPLGHPTEHCDVIKRLTPPAESDLRAEPTTSAGSFSPFSPHGAFKHSRYVREVLGDFLSWLTLDNDVNTQAQWSPLLKSTLFPHLLQSLPLYYNSTNFSRKEDFLPCQCSRCLSNRPTSESPPSRHHHPQDMTSSVLRSMASPLTPPTPPSSALSPCAPLPPPHMPTSSPLESQSAISIPPGLSYVTAGPDTGNNVPLNLSASARVNDTGKEKSFET</sequence>
<dbReference type="GeneID" id="106013666"/>
<accession>A0ABM1AD67</accession>
<name>A0ABM1AD67_APLCA</name>
<feature type="compositionally biased region" description="Polar residues" evidence="1">
    <location>
        <begin position="241"/>
        <end position="255"/>
    </location>
</feature>
<feature type="compositionally biased region" description="Basic and acidic residues" evidence="1">
    <location>
        <begin position="257"/>
        <end position="266"/>
    </location>
</feature>
<protein>
    <submittedName>
        <fullName evidence="3">Uncharacterized protein LOC106013666</fullName>
    </submittedName>
</protein>
<dbReference type="Proteomes" id="UP000694888">
    <property type="component" value="Unplaced"/>
</dbReference>
<evidence type="ECO:0000313" key="2">
    <source>
        <dbReference type="Proteomes" id="UP000694888"/>
    </source>
</evidence>
<evidence type="ECO:0000313" key="3">
    <source>
        <dbReference type="RefSeq" id="XP_012945450.1"/>
    </source>
</evidence>
<feature type="region of interest" description="Disordered" evidence="1">
    <location>
        <begin position="164"/>
        <end position="266"/>
    </location>
</feature>
<keyword evidence="2" id="KW-1185">Reference proteome</keyword>
<gene>
    <name evidence="3" type="primary">LOC106013666</name>
</gene>
<evidence type="ECO:0000256" key="1">
    <source>
        <dbReference type="SAM" id="MobiDB-lite"/>
    </source>
</evidence>
<proteinExistence type="predicted"/>
<reference evidence="3" key="1">
    <citation type="submission" date="2025-08" db="UniProtKB">
        <authorList>
            <consortium name="RefSeq"/>
        </authorList>
    </citation>
    <scope>IDENTIFICATION</scope>
</reference>
<dbReference type="RefSeq" id="XP_012945450.1">
    <property type="nucleotide sequence ID" value="XM_013089996.1"/>
</dbReference>
<organism evidence="2 3">
    <name type="scientific">Aplysia californica</name>
    <name type="common">California sea hare</name>
    <dbReference type="NCBI Taxonomy" id="6500"/>
    <lineage>
        <taxon>Eukaryota</taxon>
        <taxon>Metazoa</taxon>
        <taxon>Spiralia</taxon>
        <taxon>Lophotrochozoa</taxon>
        <taxon>Mollusca</taxon>
        <taxon>Gastropoda</taxon>
        <taxon>Heterobranchia</taxon>
        <taxon>Euthyneura</taxon>
        <taxon>Tectipleura</taxon>
        <taxon>Aplysiida</taxon>
        <taxon>Aplysioidea</taxon>
        <taxon>Aplysiidae</taxon>
        <taxon>Aplysia</taxon>
    </lineage>
</organism>